<dbReference type="GO" id="GO:0016740">
    <property type="term" value="F:transferase activity"/>
    <property type="evidence" value="ECO:0007669"/>
    <property type="project" value="UniProtKB-KW"/>
</dbReference>
<name>A0A369N4G7_EGGLN</name>
<evidence type="ECO:0000313" key="5">
    <source>
        <dbReference type="Proteomes" id="UP000253915"/>
    </source>
</evidence>
<comment type="caution">
    <text evidence="2">The sequence shown here is derived from an EMBL/GenBank/DDBJ whole genome shotgun (WGS) entry which is preliminary data.</text>
</comment>
<dbReference type="EMBL" id="PPTU01000005">
    <property type="protein sequence ID" value="RDB72068.1"/>
    <property type="molecule type" value="Genomic_DNA"/>
</dbReference>
<dbReference type="PANTHER" id="PTHR48228">
    <property type="entry name" value="SUCCINYL-COA--D-CITRAMALATE COA-TRANSFERASE"/>
    <property type="match status" value="1"/>
</dbReference>
<dbReference type="GeneID" id="69512492"/>
<dbReference type="Proteomes" id="UP000253970">
    <property type="component" value="Unassembled WGS sequence"/>
</dbReference>
<accession>A0A369N4G7</accession>
<gene>
    <name evidence="3" type="ORF">C1853_11440</name>
    <name evidence="2" type="ORF">C1872_14715</name>
    <name evidence="1" type="ORF">C1875_05105</name>
</gene>
<dbReference type="InterPro" id="IPR023606">
    <property type="entry name" value="CoA-Trfase_III_dom_1_sf"/>
</dbReference>
<dbReference type="Proteomes" id="UP000253915">
    <property type="component" value="Unassembled WGS sequence"/>
</dbReference>
<sequence length="414" mass="45612">MSDLKLLDGVKVVDMSAFVAAPMAAEILAEYGADVVRIEPLTGDGIRGSGMTQNIYNGDAPLYDAINGNKRHIAVNTRTAEGMGVLWKLLETADIFICHMREKDMVKLGIDWDTLHAKFPALIYANTTGYGSTGPLASRGGFDMIAYATRTGLTTDVVPEGAHPYMPYQAQGDIPTGLYLSIGIMAAYINRLRTGLGDQVSCSLYGSGMMSAMVPILSGQKPYNNLWPKGRENVLPFSCMYRGSDDRWIMVAGLQWHKDWPRFVARLGLDPELVTKYPDYMTALAKSNEIIPMLDELFATKTVQEWSDILTEEDIPNDICLKFSEVADDPAVLTGNLMKEVEMPSGEVIKMPRTPVYFREAGAPDPVVAPTVGADTEVVLKECGYTDEEIKKMAEEKVVGLGDTWDRSMYVIKF</sequence>
<dbReference type="AlphaFoldDB" id="A0A369N4G7"/>
<evidence type="ECO:0000313" key="3">
    <source>
        <dbReference type="EMBL" id="RDC36252.1"/>
    </source>
</evidence>
<reference evidence="4 5" key="1">
    <citation type="journal article" date="2018" name="Elife">
        <title>Discovery and characterization of a prevalent human gut bacterial enzyme sufficient for the inactivation of a family of plant toxins.</title>
        <authorList>
            <person name="Koppel N."/>
            <person name="Bisanz J.E."/>
            <person name="Pandelia M.E."/>
            <person name="Turnbaugh P.J."/>
            <person name="Balskus E.P."/>
        </authorList>
    </citation>
    <scope>NUCLEOTIDE SEQUENCE [LARGE SCALE GENOMIC DNA]</scope>
    <source>
        <strain evidence="3 5">16A</strain>
        <strain evidence="2 4">MR1 #12</strain>
        <strain evidence="1 6">W1 BHI 6</strain>
    </source>
</reference>
<evidence type="ECO:0000313" key="1">
    <source>
        <dbReference type="EMBL" id="RDB72068.1"/>
    </source>
</evidence>
<protein>
    <submittedName>
        <fullName evidence="2">CoA transferase</fullName>
    </submittedName>
</protein>
<dbReference type="Gene3D" id="3.30.1540.10">
    <property type="entry name" value="formyl-coa transferase, domain 3"/>
    <property type="match status" value="1"/>
</dbReference>
<dbReference type="EMBL" id="PPUQ01000017">
    <property type="protein sequence ID" value="RDC36252.1"/>
    <property type="molecule type" value="Genomic_DNA"/>
</dbReference>
<dbReference type="PANTHER" id="PTHR48228:SF2">
    <property type="entry name" value="E-CINNAMOYL-COA:R-PHENYLLACTATE COA TRANSFERASE LARGE SUBUNIT"/>
    <property type="match status" value="1"/>
</dbReference>
<dbReference type="InterPro" id="IPR044855">
    <property type="entry name" value="CoA-Trfase_III_dom3_sf"/>
</dbReference>
<evidence type="ECO:0000313" key="4">
    <source>
        <dbReference type="Proteomes" id="UP000253752"/>
    </source>
</evidence>
<proteinExistence type="predicted"/>
<dbReference type="Proteomes" id="UP000253752">
    <property type="component" value="Unassembled WGS sequence"/>
</dbReference>
<dbReference type="EMBL" id="PPTX01000032">
    <property type="protein sequence ID" value="RDB74938.1"/>
    <property type="molecule type" value="Genomic_DNA"/>
</dbReference>
<organism evidence="2 4">
    <name type="scientific">Eggerthella lenta</name>
    <name type="common">Eubacterium lentum</name>
    <dbReference type="NCBI Taxonomy" id="84112"/>
    <lineage>
        <taxon>Bacteria</taxon>
        <taxon>Bacillati</taxon>
        <taxon>Actinomycetota</taxon>
        <taxon>Coriobacteriia</taxon>
        <taxon>Eggerthellales</taxon>
        <taxon>Eggerthellaceae</taxon>
        <taxon>Eggerthella</taxon>
    </lineage>
</organism>
<dbReference type="InterPro" id="IPR003673">
    <property type="entry name" value="CoA-Trfase_fam_III"/>
</dbReference>
<dbReference type="InterPro" id="IPR050509">
    <property type="entry name" value="CoA-transferase_III"/>
</dbReference>
<dbReference type="OMA" id="GDHPCAM"/>
<keyword evidence="2" id="KW-0808">Transferase</keyword>
<dbReference type="Pfam" id="PF02515">
    <property type="entry name" value="CoA_transf_3"/>
    <property type="match status" value="1"/>
</dbReference>
<dbReference type="SUPFAM" id="SSF89796">
    <property type="entry name" value="CoA-transferase family III (CaiB/BaiF)"/>
    <property type="match status" value="1"/>
</dbReference>
<evidence type="ECO:0000313" key="6">
    <source>
        <dbReference type="Proteomes" id="UP000253970"/>
    </source>
</evidence>
<dbReference type="RefSeq" id="WP_009305557.1">
    <property type="nucleotide sequence ID" value="NZ_AP025575.1"/>
</dbReference>
<dbReference type="Gene3D" id="3.40.50.10540">
    <property type="entry name" value="Crotonobetainyl-coa:carnitine coa-transferase, domain 1"/>
    <property type="match status" value="1"/>
</dbReference>
<evidence type="ECO:0000313" key="2">
    <source>
        <dbReference type="EMBL" id="RDB74938.1"/>
    </source>
</evidence>